<proteinExistence type="predicted"/>
<organism evidence="1 2">
    <name type="scientific">Acorus calamus</name>
    <name type="common">Sweet flag</name>
    <dbReference type="NCBI Taxonomy" id="4465"/>
    <lineage>
        <taxon>Eukaryota</taxon>
        <taxon>Viridiplantae</taxon>
        <taxon>Streptophyta</taxon>
        <taxon>Embryophyta</taxon>
        <taxon>Tracheophyta</taxon>
        <taxon>Spermatophyta</taxon>
        <taxon>Magnoliopsida</taxon>
        <taxon>Liliopsida</taxon>
        <taxon>Acoraceae</taxon>
        <taxon>Acorus</taxon>
    </lineage>
</organism>
<dbReference type="AlphaFoldDB" id="A0AAV9D1M2"/>
<keyword evidence="2" id="KW-1185">Reference proteome</keyword>
<comment type="caution">
    <text evidence="1">The sequence shown here is derived from an EMBL/GenBank/DDBJ whole genome shotgun (WGS) entry which is preliminary data.</text>
</comment>
<reference evidence="1" key="1">
    <citation type="journal article" date="2023" name="Nat. Commun.">
        <title>Diploid and tetraploid genomes of Acorus and the evolution of monocots.</title>
        <authorList>
            <person name="Ma L."/>
            <person name="Liu K.W."/>
            <person name="Li Z."/>
            <person name="Hsiao Y.Y."/>
            <person name="Qi Y."/>
            <person name="Fu T."/>
            <person name="Tang G.D."/>
            <person name="Zhang D."/>
            <person name="Sun W.H."/>
            <person name="Liu D.K."/>
            <person name="Li Y."/>
            <person name="Chen G.Z."/>
            <person name="Liu X.D."/>
            <person name="Liao X.Y."/>
            <person name="Jiang Y.T."/>
            <person name="Yu X."/>
            <person name="Hao Y."/>
            <person name="Huang J."/>
            <person name="Zhao X.W."/>
            <person name="Ke S."/>
            <person name="Chen Y.Y."/>
            <person name="Wu W.L."/>
            <person name="Hsu J.L."/>
            <person name="Lin Y.F."/>
            <person name="Huang M.D."/>
            <person name="Li C.Y."/>
            <person name="Huang L."/>
            <person name="Wang Z.W."/>
            <person name="Zhao X."/>
            <person name="Zhong W.Y."/>
            <person name="Peng D.H."/>
            <person name="Ahmad S."/>
            <person name="Lan S."/>
            <person name="Zhang J.S."/>
            <person name="Tsai W.C."/>
            <person name="Van de Peer Y."/>
            <person name="Liu Z.J."/>
        </authorList>
    </citation>
    <scope>NUCLEOTIDE SEQUENCE</scope>
    <source>
        <strain evidence="1">CP</strain>
    </source>
</reference>
<name>A0AAV9D1M2_ACOCL</name>
<dbReference type="EMBL" id="JAUJYO010000016">
    <property type="protein sequence ID" value="KAK1295461.1"/>
    <property type="molecule type" value="Genomic_DNA"/>
</dbReference>
<reference evidence="1" key="2">
    <citation type="submission" date="2023-06" db="EMBL/GenBank/DDBJ databases">
        <authorList>
            <person name="Ma L."/>
            <person name="Liu K.-W."/>
            <person name="Li Z."/>
            <person name="Hsiao Y.-Y."/>
            <person name="Qi Y."/>
            <person name="Fu T."/>
            <person name="Tang G."/>
            <person name="Zhang D."/>
            <person name="Sun W.-H."/>
            <person name="Liu D.-K."/>
            <person name="Li Y."/>
            <person name="Chen G.-Z."/>
            <person name="Liu X.-D."/>
            <person name="Liao X.-Y."/>
            <person name="Jiang Y.-T."/>
            <person name="Yu X."/>
            <person name="Hao Y."/>
            <person name="Huang J."/>
            <person name="Zhao X.-W."/>
            <person name="Ke S."/>
            <person name="Chen Y.-Y."/>
            <person name="Wu W.-L."/>
            <person name="Hsu J.-L."/>
            <person name="Lin Y.-F."/>
            <person name="Huang M.-D."/>
            <person name="Li C.-Y."/>
            <person name="Huang L."/>
            <person name="Wang Z.-W."/>
            <person name="Zhao X."/>
            <person name="Zhong W.-Y."/>
            <person name="Peng D.-H."/>
            <person name="Ahmad S."/>
            <person name="Lan S."/>
            <person name="Zhang J.-S."/>
            <person name="Tsai W.-C."/>
            <person name="Van De Peer Y."/>
            <person name="Liu Z.-J."/>
        </authorList>
    </citation>
    <scope>NUCLEOTIDE SEQUENCE</scope>
    <source>
        <strain evidence="1">CP</strain>
        <tissue evidence="1">Leaves</tissue>
    </source>
</reference>
<accession>A0AAV9D1M2</accession>
<gene>
    <name evidence="1" type="ORF">QJS10_CPA16g01202</name>
</gene>
<dbReference type="Proteomes" id="UP001180020">
    <property type="component" value="Unassembled WGS sequence"/>
</dbReference>
<protein>
    <submittedName>
        <fullName evidence="1">Uncharacterized protein</fullName>
    </submittedName>
</protein>
<sequence>MATMAFSSVPTTSLSKSKEGLIRFSKLPVKNRGFTETISVSLAEEMSNRCWRNSILGFRILSGSSMRTAGYRVINRESWVWSKPWFLNNARTESAFSTDTIRNRLEALRADSEDNPHEFTRYETVVGDVSSSFGRFERWVMDLVDGFSRNREWVPFKMDFVAYDNDFVSLLIWESFWQRSFNIAMEESEYKARKKERLEGDSLTVLMIRDYFCGSSVWAEM</sequence>
<evidence type="ECO:0000313" key="2">
    <source>
        <dbReference type="Proteomes" id="UP001180020"/>
    </source>
</evidence>
<evidence type="ECO:0000313" key="1">
    <source>
        <dbReference type="EMBL" id="KAK1295461.1"/>
    </source>
</evidence>